<evidence type="ECO:0000313" key="3">
    <source>
        <dbReference type="Proteomes" id="UP001233360"/>
    </source>
</evidence>
<dbReference type="InterPro" id="IPR014030">
    <property type="entry name" value="Ketoacyl_synth_N"/>
</dbReference>
<dbReference type="EMBL" id="JAUTBK010000002">
    <property type="protein sequence ID" value="MDQ1209738.1"/>
    <property type="molecule type" value="Genomic_DNA"/>
</dbReference>
<name>A0ABU0UZR1_ACIBI</name>
<reference evidence="2 3" key="1">
    <citation type="submission" date="2023-07" db="EMBL/GenBank/DDBJ databases">
        <title>Functional and genomic diversity of the sorghum phyllosphere microbiome.</title>
        <authorList>
            <person name="Shade A."/>
        </authorList>
    </citation>
    <scope>NUCLEOTIDE SEQUENCE [LARGE SCALE GENOMIC DNA]</scope>
    <source>
        <strain evidence="2 3">SORGH_AS_0887</strain>
    </source>
</reference>
<organism evidence="2 3">
    <name type="scientific">Acinetobacter baylyi</name>
    <dbReference type="NCBI Taxonomy" id="202950"/>
    <lineage>
        <taxon>Bacteria</taxon>
        <taxon>Pseudomonadati</taxon>
        <taxon>Pseudomonadota</taxon>
        <taxon>Gammaproteobacteria</taxon>
        <taxon>Moraxellales</taxon>
        <taxon>Moraxellaceae</taxon>
        <taxon>Acinetobacter</taxon>
    </lineage>
</organism>
<keyword evidence="3" id="KW-1185">Reference proteome</keyword>
<feature type="domain" description="Beta-ketoacyl synthase-like N-terminal" evidence="1">
    <location>
        <begin position="15"/>
        <end position="175"/>
    </location>
</feature>
<dbReference type="Pfam" id="PF13723">
    <property type="entry name" value="Ketoacyl-synt_2"/>
    <property type="match status" value="1"/>
</dbReference>
<dbReference type="Proteomes" id="UP001233360">
    <property type="component" value="Unassembled WGS sequence"/>
</dbReference>
<protein>
    <recommendedName>
        <fullName evidence="1">Beta-ketoacyl synthase-like N-terminal domain-containing protein</fullName>
    </recommendedName>
</protein>
<dbReference type="GeneID" id="45233043"/>
<evidence type="ECO:0000313" key="2">
    <source>
        <dbReference type="EMBL" id="MDQ1209738.1"/>
    </source>
</evidence>
<proteinExistence type="predicted"/>
<dbReference type="RefSeq" id="WP_004919980.1">
    <property type="nucleotide sequence ID" value="NZ_BCMA01000002.1"/>
</dbReference>
<sequence length="205" mass="23181">MLQLHLSNLRVYDAQQGLPVLEHIPAIQRRRLSALAKLALSAASEAKQQQSVDYIVWASRYGDEAKTLNILKDVLTEQTPSPTQFSTSVHNAIAGLYSILCKDETVSTSLSCSWTQAMIEAYAILKAQPDIQQVLLVYYEAALPDIYQDREDFEPFALSTVLSLNQANIKLLSIEQTDQLDVIDFYHFWQDKNRSKLLGWQKCSS</sequence>
<accession>A0ABU0UZR1</accession>
<evidence type="ECO:0000259" key="1">
    <source>
        <dbReference type="Pfam" id="PF13723"/>
    </source>
</evidence>
<comment type="caution">
    <text evidence="2">The sequence shown here is derived from an EMBL/GenBank/DDBJ whole genome shotgun (WGS) entry which is preliminary data.</text>
</comment>
<gene>
    <name evidence="2" type="ORF">QE380_002661</name>
</gene>